<evidence type="ECO:0000313" key="3">
    <source>
        <dbReference type="Proteomes" id="UP001341840"/>
    </source>
</evidence>
<feature type="region of interest" description="Disordered" evidence="1">
    <location>
        <begin position="1"/>
        <end position="30"/>
    </location>
</feature>
<comment type="caution">
    <text evidence="2">The sequence shown here is derived from an EMBL/GenBank/DDBJ whole genome shotgun (WGS) entry which is preliminary data.</text>
</comment>
<feature type="region of interest" description="Disordered" evidence="1">
    <location>
        <begin position="69"/>
        <end position="138"/>
    </location>
</feature>
<reference evidence="2 3" key="1">
    <citation type="journal article" date="2023" name="Plants (Basel)">
        <title>Bridging the Gap: Combining Genomics and Transcriptomics Approaches to Understand Stylosanthes scabra, an Orphan Legume from the Brazilian Caatinga.</title>
        <authorList>
            <person name="Ferreira-Neto J.R.C."/>
            <person name="da Silva M.D."/>
            <person name="Binneck E."/>
            <person name="de Melo N.F."/>
            <person name="da Silva R.H."/>
            <person name="de Melo A.L.T.M."/>
            <person name="Pandolfi V."/>
            <person name="Bustamante F.O."/>
            <person name="Brasileiro-Vidal A.C."/>
            <person name="Benko-Iseppon A.M."/>
        </authorList>
    </citation>
    <scope>NUCLEOTIDE SEQUENCE [LARGE SCALE GENOMIC DNA]</scope>
    <source>
        <tissue evidence="2">Leaves</tissue>
    </source>
</reference>
<keyword evidence="3" id="KW-1185">Reference proteome</keyword>
<evidence type="ECO:0000256" key="1">
    <source>
        <dbReference type="SAM" id="MobiDB-lite"/>
    </source>
</evidence>
<accession>A0ABU6WI87</accession>
<feature type="compositionally biased region" description="Basic and acidic residues" evidence="1">
    <location>
        <begin position="99"/>
        <end position="108"/>
    </location>
</feature>
<evidence type="ECO:0000313" key="2">
    <source>
        <dbReference type="EMBL" id="MED6184363.1"/>
    </source>
</evidence>
<dbReference type="EMBL" id="JASCZI010181536">
    <property type="protein sequence ID" value="MED6184363.1"/>
    <property type="molecule type" value="Genomic_DNA"/>
</dbReference>
<name>A0ABU6WI87_9FABA</name>
<organism evidence="2 3">
    <name type="scientific">Stylosanthes scabra</name>
    <dbReference type="NCBI Taxonomy" id="79078"/>
    <lineage>
        <taxon>Eukaryota</taxon>
        <taxon>Viridiplantae</taxon>
        <taxon>Streptophyta</taxon>
        <taxon>Embryophyta</taxon>
        <taxon>Tracheophyta</taxon>
        <taxon>Spermatophyta</taxon>
        <taxon>Magnoliopsida</taxon>
        <taxon>eudicotyledons</taxon>
        <taxon>Gunneridae</taxon>
        <taxon>Pentapetalae</taxon>
        <taxon>rosids</taxon>
        <taxon>fabids</taxon>
        <taxon>Fabales</taxon>
        <taxon>Fabaceae</taxon>
        <taxon>Papilionoideae</taxon>
        <taxon>50 kb inversion clade</taxon>
        <taxon>dalbergioids sensu lato</taxon>
        <taxon>Dalbergieae</taxon>
        <taxon>Pterocarpus clade</taxon>
        <taxon>Stylosanthes</taxon>
    </lineage>
</organism>
<gene>
    <name evidence="2" type="ORF">PIB30_046703</name>
</gene>
<feature type="compositionally biased region" description="Basic and acidic residues" evidence="1">
    <location>
        <begin position="74"/>
        <end position="87"/>
    </location>
</feature>
<proteinExistence type="predicted"/>
<sequence length="138" mass="15870">MEDEIPINNKGAGESSHPQPTSEKEIDQRDQTIRQLEATLRELLERQTREAAMAMEAVKRAEELARKQQTILDEAEKREKDRQEKTNGKAPTLMINDSKTTELKDHTWKPATVVTKIPGREKSKHPFSPHILPEELHK</sequence>
<protein>
    <submittedName>
        <fullName evidence="2">Uncharacterized protein</fullName>
    </submittedName>
</protein>
<dbReference type="Proteomes" id="UP001341840">
    <property type="component" value="Unassembled WGS sequence"/>
</dbReference>